<dbReference type="Pfam" id="PF13038">
    <property type="entry name" value="DUF3899"/>
    <property type="match status" value="1"/>
</dbReference>
<feature type="transmembrane region" description="Helical" evidence="1">
    <location>
        <begin position="88"/>
        <end position="111"/>
    </location>
</feature>
<feature type="transmembrane region" description="Helical" evidence="1">
    <location>
        <begin position="6"/>
        <end position="24"/>
    </location>
</feature>
<dbReference type="InterPro" id="IPR025007">
    <property type="entry name" value="DUF3899"/>
</dbReference>
<keyword evidence="1" id="KW-0812">Transmembrane</keyword>
<evidence type="ECO:0000256" key="1">
    <source>
        <dbReference type="SAM" id="Phobius"/>
    </source>
</evidence>
<reference evidence="4" key="1">
    <citation type="journal article" date="2019" name="Int. J. Syst. Evol. Microbiol.">
        <title>The Global Catalogue of Microorganisms (GCM) 10K type strain sequencing project: providing services to taxonomists for standard genome sequencing and annotation.</title>
        <authorList>
            <consortium name="The Broad Institute Genomics Platform"/>
            <consortium name="The Broad Institute Genome Sequencing Center for Infectious Disease"/>
            <person name="Wu L."/>
            <person name="Ma J."/>
        </authorList>
    </citation>
    <scope>NUCLEOTIDE SEQUENCE [LARGE SCALE GENOMIC DNA]</scope>
    <source>
        <strain evidence="4">CCUG 56608</strain>
    </source>
</reference>
<keyword evidence="4" id="KW-1185">Reference proteome</keyword>
<evidence type="ECO:0000313" key="4">
    <source>
        <dbReference type="Proteomes" id="UP001597041"/>
    </source>
</evidence>
<dbReference type="RefSeq" id="WP_379592199.1">
    <property type="nucleotide sequence ID" value="NZ_JBHTKK010000013.1"/>
</dbReference>
<dbReference type="EMBL" id="JBHTKK010000013">
    <property type="protein sequence ID" value="MFD1066620.1"/>
    <property type="molecule type" value="Genomic_DNA"/>
</dbReference>
<keyword evidence="1" id="KW-1133">Transmembrane helix</keyword>
<name>A0ABW3NJA0_9BACI</name>
<evidence type="ECO:0000259" key="2">
    <source>
        <dbReference type="Pfam" id="PF13038"/>
    </source>
</evidence>
<evidence type="ECO:0000313" key="3">
    <source>
        <dbReference type="EMBL" id="MFD1066620.1"/>
    </source>
</evidence>
<protein>
    <submittedName>
        <fullName evidence="3">DUF3899 domain-containing protein</fullName>
    </submittedName>
</protein>
<organism evidence="3 4">
    <name type="scientific">Oceanobacillus locisalsi</name>
    <dbReference type="NCBI Taxonomy" id="546107"/>
    <lineage>
        <taxon>Bacteria</taxon>
        <taxon>Bacillati</taxon>
        <taxon>Bacillota</taxon>
        <taxon>Bacilli</taxon>
        <taxon>Bacillales</taxon>
        <taxon>Bacillaceae</taxon>
        <taxon>Oceanobacillus</taxon>
    </lineage>
</organism>
<feature type="domain" description="DUF3899" evidence="2">
    <location>
        <begin position="33"/>
        <end position="81"/>
    </location>
</feature>
<dbReference type="Proteomes" id="UP001597041">
    <property type="component" value="Unassembled WGS sequence"/>
</dbReference>
<keyword evidence="1" id="KW-0472">Membrane</keyword>
<proteinExistence type="predicted"/>
<accession>A0ABW3NJA0</accession>
<comment type="caution">
    <text evidence="3">The sequence shown here is derived from an EMBL/GenBank/DDBJ whole genome shotgun (WGS) entry which is preliminary data.</text>
</comment>
<feature type="transmembrane region" description="Helical" evidence="1">
    <location>
        <begin position="31"/>
        <end position="53"/>
    </location>
</feature>
<gene>
    <name evidence="3" type="ORF">ACFQ19_11350</name>
</gene>
<sequence length="113" mass="13159">MIKKSLIWIAISQILIVLFSFLFYQNIHLLSYINVSFVTGAALILYAMAGYVVKGRFFDIVFYSFQYFFSRMSNRDRRPLSELAPQHYIIPFITGCTVIVLMLGSLFVYYISL</sequence>